<dbReference type="EMBL" id="SRLD01000004">
    <property type="protein sequence ID" value="TGE19253.1"/>
    <property type="molecule type" value="Genomic_DNA"/>
</dbReference>
<keyword evidence="4" id="KW-0560">Oxidoreductase</keyword>
<dbReference type="InterPro" id="IPR036291">
    <property type="entry name" value="NAD(P)-bd_dom_sf"/>
</dbReference>
<dbReference type="PROSITE" id="PS00061">
    <property type="entry name" value="ADH_SHORT"/>
    <property type="match status" value="1"/>
</dbReference>
<protein>
    <submittedName>
        <fullName evidence="5">SDR family NAD(P)-dependent oxidoreductase</fullName>
    </submittedName>
</protein>
<name>A0A4Z0PQ77_9BACT</name>
<dbReference type="AlphaFoldDB" id="A0A4Z0PQ77"/>
<dbReference type="InterPro" id="IPR020904">
    <property type="entry name" value="Sc_DH/Rdtase_CS"/>
</dbReference>
<keyword evidence="3" id="KW-0521">NADP</keyword>
<dbReference type="SUPFAM" id="SSF51735">
    <property type="entry name" value="NAD(P)-binding Rossmann-fold domains"/>
    <property type="match status" value="1"/>
</dbReference>
<dbReference type="RefSeq" id="WP_135496264.1">
    <property type="nucleotide sequence ID" value="NZ_SRLD01000004.1"/>
</dbReference>
<evidence type="ECO:0000256" key="2">
    <source>
        <dbReference type="ARBA" id="ARBA00022490"/>
    </source>
</evidence>
<keyword evidence="2" id="KW-0963">Cytoplasm</keyword>
<dbReference type="GO" id="GO:0005737">
    <property type="term" value="C:cytoplasm"/>
    <property type="evidence" value="ECO:0007669"/>
    <property type="project" value="UniProtKB-SubCell"/>
</dbReference>
<dbReference type="OrthoDB" id="9794387at2"/>
<dbReference type="PRINTS" id="PR00081">
    <property type="entry name" value="GDHRDH"/>
</dbReference>
<dbReference type="GO" id="GO:0004757">
    <property type="term" value="F:sepiapterin reductase (NADP+) activity"/>
    <property type="evidence" value="ECO:0007669"/>
    <property type="project" value="TreeGrafter"/>
</dbReference>
<evidence type="ECO:0000256" key="3">
    <source>
        <dbReference type="ARBA" id="ARBA00022857"/>
    </source>
</evidence>
<accession>A0A4Z0PQ77</accession>
<dbReference type="Proteomes" id="UP000297739">
    <property type="component" value="Unassembled WGS sequence"/>
</dbReference>
<evidence type="ECO:0000256" key="1">
    <source>
        <dbReference type="ARBA" id="ARBA00004496"/>
    </source>
</evidence>
<dbReference type="InterPro" id="IPR002347">
    <property type="entry name" value="SDR_fam"/>
</dbReference>
<organism evidence="5 6">
    <name type="scientific">Hymenobacter elongatus</name>
    <dbReference type="NCBI Taxonomy" id="877208"/>
    <lineage>
        <taxon>Bacteria</taxon>
        <taxon>Pseudomonadati</taxon>
        <taxon>Bacteroidota</taxon>
        <taxon>Cytophagia</taxon>
        <taxon>Cytophagales</taxon>
        <taxon>Hymenobacteraceae</taxon>
        <taxon>Hymenobacter</taxon>
    </lineage>
</organism>
<dbReference type="GO" id="GO:0006729">
    <property type="term" value="P:tetrahydrobiopterin biosynthetic process"/>
    <property type="evidence" value="ECO:0007669"/>
    <property type="project" value="TreeGrafter"/>
</dbReference>
<reference evidence="5 6" key="1">
    <citation type="submission" date="2019-04" db="EMBL/GenBank/DDBJ databases">
        <authorList>
            <person name="Feng G."/>
            <person name="Zhang J."/>
            <person name="Zhu H."/>
        </authorList>
    </citation>
    <scope>NUCLEOTIDE SEQUENCE [LARGE SCALE GENOMIC DNA]</scope>
    <source>
        <strain evidence="5 6">JCM 17223</strain>
    </source>
</reference>
<evidence type="ECO:0000313" key="5">
    <source>
        <dbReference type="EMBL" id="TGE19253.1"/>
    </source>
</evidence>
<evidence type="ECO:0000313" key="6">
    <source>
        <dbReference type="Proteomes" id="UP000297739"/>
    </source>
</evidence>
<dbReference type="PANTHER" id="PTHR44085:SF2">
    <property type="entry name" value="SEPIAPTERIN REDUCTASE"/>
    <property type="match status" value="1"/>
</dbReference>
<proteinExistence type="predicted"/>
<evidence type="ECO:0000256" key="4">
    <source>
        <dbReference type="ARBA" id="ARBA00023002"/>
    </source>
</evidence>
<keyword evidence="6" id="KW-1185">Reference proteome</keyword>
<sequence>MQYYIITGTSRGLGKALAEAILRQPDTTVIGVSRHASLENERYRHTHLDFSDSVAVENNVHSVFPRLPDAAGITLINNAAVLGEIGYCGEQINADYSFVFSVNVVVPAVLMDAFLRVYSEMPVPRTILNISSGAAQRPVDGWAAYCASKAALEALTATVHKEQALRGSGVRVHCLSPGVVDTAMQEQIRTAEVGVFSEAARFGELYEQRQLPSPEQVADKIVRWLQSNTRQQTPVGVRLADL</sequence>
<dbReference type="InterPro" id="IPR051721">
    <property type="entry name" value="Biopterin_syn/organic_redct"/>
</dbReference>
<dbReference type="PANTHER" id="PTHR44085">
    <property type="entry name" value="SEPIAPTERIN REDUCTASE"/>
    <property type="match status" value="1"/>
</dbReference>
<dbReference type="Pfam" id="PF00106">
    <property type="entry name" value="adh_short"/>
    <property type="match status" value="1"/>
</dbReference>
<comment type="caution">
    <text evidence="5">The sequence shown here is derived from an EMBL/GenBank/DDBJ whole genome shotgun (WGS) entry which is preliminary data.</text>
</comment>
<comment type="subcellular location">
    <subcellularLocation>
        <location evidence="1">Cytoplasm</location>
    </subcellularLocation>
</comment>
<dbReference type="Gene3D" id="3.40.50.720">
    <property type="entry name" value="NAD(P)-binding Rossmann-like Domain"/>
    <property type="match status" value="1"/>
</dbReference>
<gene>
    <name evidence="5" type="ORF">E5J99_03155</name>
</gene>